<dbReference type="EMBL" id="KK583212">
    <property type="protein sequence ID" value="KDO28293.1"/>
    <property type="molecule type" value="Genomic_DNA"/>
</dbReference>
<feature type="compositionally biased region" description="Polar residues" evidence="5">
    <location>
        <begin position="111"/>
        <end position="130"/>
    </location>
</feature>
<protein>
    <recommendedName>
        <fullName evidence="6">SWIM-type domain-containing protein</fullName>
    </recommendedName>
</protein>
<accession>A0A067CCU2</accession>
<proteinExistence type="predicted"/>
<evidence type="ECO:0000256" key="5">
    <source>
        <dbReference type="SAM" id="MobiDB-lite"/>
    </source>
</evidence>
<dbReference type="OrthoDB" id="127234at2759"/>
<feature type="region of interest" description="Disordered" evidence="5">
    <location>
        <begin position="111"/>
        <end position="135"/>
    </location>
</feature>
<evidence type="ECO:0000313" key="7">
    <source>
        <dbReference type="EMBL" id="KDO28293.1"/>
    </source>
</evidence>
<dbReference type="VEuPathDB" id="FungiDB:SPRG_20136"/>
<dbReference type="RefSeq" id="XP_012201150.1">
    <property type="nucleotide sequence ID" value="XM_012345760.1"/>
</dbReference>
<dbReference type="GO" id="GO:0008270">
    <property type="term" value="F:zinc ion binding"/>
    <property type="evidence" value="ECO:0007669"/>
    <property type="project" value="UniProtKB-KW"/>
</dbReference>
<evidence type="ECO:0000256" key="2">
    <source>
        <dbReference type="ARBA" id="ARBA00022771"/>
    </source>
</evidence>
<name>A0A067CCU2_SAPPC</name>
<feature type="domain" description="SWIM-type" evidence="6">
    <location>
        <begin position="27"/>
        <end position="59"/>
    </location>
</feature>
<evidence type="ECO:0000256" key="3">
    <source>
        <dbReference type="ARBA" id="ARBA00022833"/>
    </source>
</evidence>
<evidence type="ECO:0000256" key="1">
    <source>
        <dbReference type="ARBA" id="ARBA00022723"/>
    </source>
</evidence>
<dbReference type="GeneID" id="24141353"/>
<evidence type="ECO:0000256" key="4">
    <source>
        <dbReference type="PROSITE-ProRule" id="PRU00325"/>
    </source>
</evidence>
<evidence type="ECO:0000313" key="8">
    <source>
        <dbReference type="Proteomes" id="UP000030745"/>
    </source>
</evidence>
<sequence>MAEAYFVRESSSTILVVYVPATFVEGREVNISARSCSCGYPEQMHLPCRHVIRALKHVGELHRIDECIHPMYKFANYKLAVDRVSYRLPIFAERCADPDVTLLPPLVTKSSGKPRTNRIASSGESGTKNKTYQHHAPSTKKAYKCSSCGATDHNAKTCGKKGRKLVPARSAGSCLFKDIPAACDRILITELLNPDDDSDSDSDDVDDSCEVDEFGFAVGGRGIADVEQ</sequence>
<keyword evidence="1" id="KW-0479">Metal-binding</keyword>
<gene>
    <name evidence="7" type="ORF">SPRG_20136</name>
</gene>
<keyword evidence="2 4" id="KW-0863">Zinc-finger</keyword>
<dbReference type="Pfam" id="PF04434">
    <property type="entry name" value="SWIM"/>
    <property type="match status" value="1"/>
</dbReference>
<evidence type="ECO:0000259" key="6">
    <source>
        <dbReference type="PROSITE" id="PS50966"/>
    </source>
</evidence>
<dbReference type="PROSITE" id="PS50966">
    <property type="entry name" value="ZF_SWIM"/>
    <property type="match status" value="1"/>
</dbReference>
<reference evidence="7 8" key="1">
    <citation type="journal article" date="2013" name="PLoS Genet.">
        <title>Distinctive expansion of potential virulence genes in the genome of the oomycete fish pathogen Saprolegnia parasitica.</title>
        <authorList>
            <person name="Jiang R.H."/>
            <person name="de Bruijn I."/>
            <person name="Haas B.J."/>
            <person name="Belmonte R."/>
            <person name="Lobach L."/>
            <person name="Christie J."/>
            <person name="van den Ackerveken G."/>
            <person name="Bottin A."/>
            <person name="Bulone V."/>
            <person name="Diaz-Moreno S.M."/>
            <person name="Dumas B."/>
            <person name="Fan L."/>
            <person name="Gaulin E."/>
            <person name="Govers F."/>
            <person name="Grenville-Briggs L.J."/>
            <person name="Horner N.R."/>
            <person name="Levin J.Z."/>
            <person name="Mammella M."/>
            <person name="Meijer H.J."/>
            <person name="Morris P."/>
            <person name="Nusbaum C."/>
            <person name="Oome S."/>
            <person name="Phillips A.J."/>
            <person name="van Rooyen D."/>
            <person name="Rzeszutek E."/>
            <person name="Saraiva M."/>
            <person name="Secombes C.J."/>
            <person name="Seidl M.F."/>
            <person name="Snel B."/>
            <person name="Stassen J.H."/>
            <person name="Sykes S."/>
            <person name="Tripathy S."/>
            <person name="van den Berg H."/>
            <person name="Vega-Arreguin J.C."/>
            <person name="Wawra S."/>
            <person name="Young S.K."/>
            <person name="Zeng Q."/>
            <person name="Dieguez-Uribeondo J."/>
            <person name="Russ C."/>
            <person name="Tyler B.M."/>
            <person name="van West P."/>
        </authorList>
    </citation>
    <scope>NUCLEOTIDE SEQUENCE [LARGE SCALE GENOMIC DNA]</scope>
    <source>
        <strain evidence="7 8">CBS 223.65</strain>
    </source>
</reference>
<dbReference type="AlphaFoldDB" id="A0A067CCU2"/>
<dbReference type="InterPro" id="IPR006564">
    <property type="entry name" value="Znf_PMZ"/>
</dbReference>
<dbReference type="KEGG" id="spar:SPRG_20136"/>
<dbReference type="InterPro" id="IPR007527">
    <property type="entry name" value="Znf_SWIM"/>
</dbReference>
<dbReference type="Proteomes" id="UP000030745">
    <property type="component" value="Unassembled WGS sequence"/>
</dbReference>
<keyword evidence="3" id="KW-0862">Zinc</keyword>
<organism evidence="7 8">
    <name type="scientific">Saprolegnia parasitica (strain CBS 223.65)</name>
    <dbReference type="NCBI Taxonomy" id="695850"/>
    <lineage>
        <taxon>Eukaryota</taxon>
        <taxon>Sar</taxon>
        <taxon>Stramenopiles</taxon>
        <taxon>Oomycota</taxon>
        <taxon>Saprolegniomycetes</taxon>
        <taxon>Saprolegniales</taxon>
        <taxon>Saprolegniaceae</taxon>
        <taxon>Saprolegnia</taxon>
    </lineage>
</organism>
<dbReference type="SMART" id="SM00575">
    <property type="entry name" value="ZnF_PMZ"/>
    <property type="match status" value="1"/>
</dbReference>
<keyword evidence="8" id="KW-1185">Reference proteome</keyword>